<comment type="caution">
    <text evidence="2">The sequence shown here is derived from an EMBL/GenBank/DDBJ whole genome shotgun (WGS) entry which is preliminary data.</text>
</comment>
<feature type="domain" description="NYN" evidence="1">
    <location>
        <begin position="12"/>
        <end position="148"/>
    </location>
</feature>
<dbReference type="EMBL" id="METD01000001">
    <property type="protein sequence ID" value="OGB73382.1"/>
    <property type="molecule type" value="Genomic_DNA"/>
</dbReference>
<dbReference type="Proteomes" id="UP000178085">
    <property type="component" value="Unassembled WGS sequence"/>
</dbReference>
<dbReference type="Gene3D" id="3.40.50.1010">
    <property type="entry name" value="5'-nuclease"/>
    <property type="match status" value="1"/>
</dbReference>
<protein>
    <recommendedName>
        <fullName evidence="1">NYN domain-containing protein</fullName>
    </recommendedName>
</protein>
<evidence type="ECO:0000313" key="2">
    <source>
        <dbReference type="EMBL" id="OGB73382.1"/>
    </source>
</evidence>
<dbReference type="PANTHER" id="PTHR35458:SF8">
    <property type="entry name" value="SLR0650 PROTEIN"/>
    <property type="match status" value="1"/>
</dbReference>
<sequence>MHGKLPQNHYAFIDSQNVYRGIESLGWKIDWVRFRRYLAEKYGVDIAYLFIGYVAKHNDLYDLFQKAGFVVKFKPTIPDGDGNIKGNVDADLVLQAMLDYDKYDQAVIITSDGDFYSLVRHLYDNHKLRAVLSPYKKTCSSLLKQTAKEKIIYMDNLTRKIGDGSKTKNTAQGQNP</sequence>
<name>A0A1F4NR67_UNCK3</name>
<dbReference type="InterPro" id="IPR047140">
    <property type="entry name" value="LabA"/>
</dbReference>
<dbReference type="GO" id="GO:0004540">
    <property type="term" value="F:RNA nuclease activity"/>
    <property type="evidence" value="ECO:0007669"/>
    <property type="project" value="InterPro"/>
</dbReference>
<organism evidence="2 3">
    <name type="scientific">candidate division Kazan bacterium RIFCSPLOWO2_01_FULL_45_19</name>
    <dbReference type="NCBI Taxonomy" id="1798538"/>
    <lineage>
        <taxon>Bacteria</taxon>
        <taxon>Bacteria division Kazan-3B-28</taxon>
    </lineage>
</organism>
<dbReference type="InterPro" id="IPR021139">
    <property type="entry name" value="NYN"/>
</dbReference>
<dbReference type="AlphaFoldDB" id="A0A1F4NR67"/>
<evidence type="ECO:0000259" key="1">
    <source>
        <dbReference type="Pfam" id="PF01936"/>
    </source>
</evidence>
<evidence type="ECO:0000313" key="3">
    <source>
        <dbReference type="Proteomes" id="UP000178085"/>
    </source>
</evidence>
<dbReference type="PANTHER" id="PTHR35458">
    <property type="entry name" value="SLR0755 PROTEIN"/>
    <property type="match status" value="1"/>
</dbReference>
<accession>A0A1F4NR67</accession>
<reference evidence="2 3" key="1">
    <citation type="journal article" date="2016" name="Nat. Commun.">
        <title>Thousands of microbial genomes shed light on interconnected biogeochemical processes in an aquifer system.</title>
        <authorList>
            <person name="Anantharaman K."/>
            <person name="Brown C.T."/>
            <person name="Hug L.A."/>
            <person name="Sharon I."/>
            <person name="Castelle C.J."/>
            <person name="Probst A.J."/>
            <person name="Thomas B.C."/>
            <person name="Singh A."/>
            <person name="Wilkins M.J."/>
            <person name="Karaoz U."/>
            <person name="Brodie E.L."/>
            <person name="Williams K.H."/>
            <person name="Hubbard S.S."/>
            <person name="Banfield J.F."/>
        </authorList>
    </citation>
    <scope>NUCLEOTIDE SEQUENCE [LARGE SCALE GENOMIC DNA]</scope>
</reference>
<dbReference type="Pfam" id="PF01936">
    <property type="entry name" value="NYN"/>
    <property type="match status" value="1"/>
</dbReference>
<proteinExistence type="predicted"/>
<gene>
    <name evidence="2" type="ORF">A3K51_00695</name>
</gene>